<evidence type="ECO:0000313" key="1">
    <source>
        <dbReference type="EMBL" id="AQK78427.1"/>
    </source>
</evidence>
<dbReference type="EMBL" id="CM000782">
    <property type="protein sequence ID" value="AQK78427.1"/>
    <property type="molecule type" value="Genomic_DNA"/>
</dbReference>
<dbReference type="AlphaFoldDB" id="A0A1D6LEQ3"/>
<organism evidence="1">
    <name type="scientific">Zea mays</name>
    <name type="common">Maize</name>
    <dbReference type="NCBI Taxonomy" id="4577"/>
    <lineage>
        <taxon>Eukaryota</taxon>
        <taxon>Viridiplantae</taxon>
        <taxon>Streptophyta</taxon>
        <taxon>Embryophyta</taxon>
        <taxon>Tracheophyta</taxon>
        <taxon>Spermatophyta</taxon>
        <taxon>Magnoliopsida</taxon>
        <taxon>Liliopsida</taxon>
        <taxon>Poales</taxon>
        <taxon>Poaceae</taxon>
        <taxon>PACMAD clade</taxon>
        <taxon>Panicoideae</taxon>
        <taxon>Andropogonodae</taxon>
        <taxon>Andropogoneae</taxon>
        <taxon>Tripsacinae</taxon>
        <taxon>Zea</taxon>
    </lineage>
</organism>
<reference evidence="1" key="1">
    <citation type="submission" date="2015-12" db="EMBL/GenBank/DDBJ databases">
        <title>Update maize B73 reference genome by single molecule sequencing technologies.</title>
        <authorList>
            <consortium name="Maize Genome Sequencing Project"/>
            <person name="Ware D."/>
        </authorList>
    </citation>
    <scope>NUCLEOTIDE SEQUENCE</scope>
    <source>
        <tissue evidence="1">Seedling</tissue>
    </source>
</reference>
<name>A0A1D6LEQ3_MAIZE</name>
<gene>
    <name evidence="1" type="ORF">ZEAMMB73_Zm00001d035150</name>
</gene>
<sequence>MAAIKARILRCSEAKADHHNQGRRFKRGYLAPGCGAVDSAVFYLACLVCTPPRPSSSAVSIILASRN</sequence>
<proteinExistence type="predicted"/>
<protein>
    <submittedName>
        <fullName evidence="1">Uncharacterized protein</fullName>
    </submittedName>
</protein>
<dbReference type="InParanoid" id="A0A1D6LEQ3"/>
<accession>A0A1D6LEQ3</accession>